<feature type="domain" description="Amidohydrolase-related" evidence="6">
    <location>
        <begin position="53"/>
        <end position="376"/>
    </location>
</feature>
<evidence type="ECO:0000259" key="6">
    <source>
        <dbReference type="Pfam" id="PF01979"/>
    </source>
</evidence>
<keyword evidence="8" id="KW-1185">Reference proteome</keyword>
<evidence type="ECO:0000256" key="3">
    <source>
        <dbReference type="ARBA" id="ARBA00022801"/>
    </source>
</evidence>
<dbReference type="SUPFAM" id="SSF51556">
    <property type="entry name" value="Metallo-dependent hydrolases"/>
    <property type="match status" value="1"/>
</dbReference>
<name>A0ABX7BC30_9PROT</name>
<evidence type="ECO:0000313" key="7">
    <source>
        <dbReference type="EMBL" id="QQP91699.1"/>
    </source>
</evidence>
<dbReference type="PIRSF" id="PIRSF038994">
    <property type="entry name" value="NagA"/>
    <property type="match status" value="1"/>
</dbReference>
<evidence type="ECO:0000313" key="8">
    <source>
        <dbReference type="Proteomes" id="UP000595197"/>
    </source>
</evidence>
<dbReference type="SUPFAM" id="SSF51338">
    <property type="entry name" value="Composite domain of metallo-dependent hydrolases"/>
    <property type="match status" value="1"/>
</dbReference>
<proteinExistence type="inferred from homology"/>
<dbReference type="Pfam" id="PF01979">
    <property type="entry name" value="Amidohydro_1"/>
    <property type="match status" value="1"/>
</dbReference>
<dbReference type="Gene3D" id="3.20.20.140">
    <property type="entry name" value="Metal-dependent hydrolases"/>
    <property type="match status" value="1"/>
</dbReference>
<sequence>MLQFLAGSRLFTGDAIIEGQAIALDGGVIAGLVAEADLPAGSATVRLPAGSLLAPGFIDVQANGAGGVLFNGDPCEETVLRMAEALRRFGCTGLLPTLITDDRSRMAPAAEAVIAAMRRPESGILGIHFEGPFISPHKPGVHDLRYIRHPDGADLDFLCALPERMPHGRVLVTLAPEEVEDRTIARLAGAGVMVSAGHTIAGHGRTLDAVRHGLTGFTHLFNAMPPIAGREPGVAVAALERNGTWCGIIADGIHVDPATLRMALAAKGPAGLFLVTDAMPPVGTDADGFELYGRRILRRGGRLETEGGTLAGADIDMASAVRNCVDLLGLPLEESLRMASLYPATFLGMGDRLGRLEAGYGADLVLLDAGLRVLDTWIGGVRSSAGRPAAQG</sequence>
<evidence type="ECO:0000256" key="1">
    <source>
        <dbReference type="ARBA" id="ARBA00010716"/>
    </source>
</evidence>
<dbReference type="NCBIfam" id="TIGR00221">
    <property type="entry name" value="nagA"/>
    <property type="match status" value="1"/>
</dbReference>
<dbReference type="InterPro" id="IPR003764">
    <property type="entry name" value="GlcNAc_6-P_deAcase"/>
</dbReference>
<dbReference type="InterPro" id="IPR032466">
    <property type="entry name" value="Metal_Hydrolase"/>
</dbReference>
<dbReference type="EMBL" id="CP067420">
    <property type="protein sequence ID" value="QQP91699.1"/>
    <property type="molecule type" value="Genomic_DNA"/>
</dbReference>
<evidence type="ECO:0000256" key="2">
    <source>
        <dbReference type="ARBA" id="ARBA00022723"/>
    </source>
</evidence>
<dbReference type="EC" id="3.5.1.25" evidence="7"/>
<dbReference type="InterPro" id="IPR011059">
    <property type="entry name" value="Metal-dep_hydrolase_composite"/>
</dbReference>
<evidence type="ECO:0000256" key="4">
    <source>
        <dbReference type="ARBA" id="ARBA00023277"/>
    </source>
</evidence>
<dbReference type="PANTHER" id="PTHR11113:SF14">
    <property type="entry name" value="N-ACETYLGLUCOSAMINE-6-PHOSPHATE DEACETYLASE"/>
    <property type="match status" value="1"/>
</dbReference>
<evidence type="ECO:0000256" key="5">
    <source>
        <dbReference type="PIRNR" id="PIRNR038994"/>
    </source>
</evidence>
<keyword evidence="4 5" id="KW-0119">Carbohydrate metabolism</keyword>
<dbReference type="RefSeq" id="WP_201079886.1">
    <property type="nucleotide sequence ID" value="NZ_CP067420.1"/>
</dbReference>
<protein>
    <submittedName>
        <fullName evidence="7">N-acetylglucosamine-6-phosphate deacetylase</fullName>
        <ecNumber evidence="7">3.5.1.25</ecNumber>
    </submittedName>
</protein>
<keyword evidence="3 5" id="KW-0378">Hydrolase</keyword>
<comment type="similarity">
    <text evidence="1 5">Belongs to the metallo-dependent hydrolases superfamily. NagA family.</text>
</comment>
<accession>A0ABX7BC30</accession>
<dbReference type="PANTHER" id="PTHR11113">
    <property type="entry name" value="N-ACETYLGLUCOSAMINE-6-PHOSPHATE DEACETYLASE"/>
    <property type="match status" value="1"/>
</dbReference>
<keyword evidence="2" id="KW-0479">Metal-binding</keyword>
<dbReference type="Proteomes" id="UP000595197">
    <property type="component" value="Chromosome"/>
</dbReference>
<dbReference type="Gene3D" id="2.30.40.10">
    <property type="entry name" value="Urease, subunit C, domain 1"/>
    <property type="match status" value="1"/>
</dbReference>
<dbReference type="InterPro" id="IPR006680">
    <property type="entry name" value="Amidohydro-rel"/>
</dbReference>
<reference evidence="7" key="1">
    <citation type="submission" date="2021-02" db="EMBL/GenBank/DDBJ databases">
        <title>Skermanella TT6 skin isolate.</title>
        <authorList>
            <person name="Lee K."/>
            <person name="Ganzorig M."/>
        </authorList>
    </citation>
    <scope>NUCLEOTIDE SEQUENCE</scope>
    <source>
        <strain evidence="7">TT6</strain>
    </source>
</reference>
<organism evidence="7 8">
    <name type="scientific">Skermanella cutis</name>
    <dbReference type="NCBI Taxonomy" id="2775420"/>
    <lineage>
        <taxon>Bacteria</taxon>
        <taxon>Pseudomonadati</taxon>
        <taxon>Pseudomonadota</taxon>
        <taxon>Alphaproteobacteria</taxon>
        <taxon>Rhodospirillales</taxon>
        <taxon>Azospirillaceae</taxon>
        <taxon>Skermanella</taxon>
    </lineage>
</organism>
<gene>
    <name evidence="7" type="primary">nagA</name>
    <name evidence="7" type="ORF">IGS68_11060</name>
</gene>
<dbReference type="GO" id="GO:0008448">
    <property type="term" value="F:N-acetylglucosamine-6-phosphate deacetylase activity"/>
    <property type="evidence" value="ECO:0007669"/>
    <property type="project" value="UniProtKB-EC"/>
</dbReference>